<sequence>MIDCQMCSKWLDEPEMRVAELEHSYVLLNRDQFFPGYCFVFTKTHVTELFHLDQDTRAAIIEEVNAVAAALFAVFQPTKINYELLGNMVPHMHWHIVPRFTTDPLWPRPIWSDPHEPLMLSPDDYRFRIQAIAELLSRR</sequence>
<dbReference type="Pfam" id="PF01230">
    <property type="entry name" value="HIT"/>
    <property type="match status" value="1"/>
</dbReference>
<feature type="short sequence motif" description="Histidine triad motif" evidence="1">
    <location>
        <begin position="91"/>
        <end position="95"/>
    </location>
</feature>
<dbReference type="GO" id="GO:0003824">
    <property type="term" value="F:catalytic activity"/>
    <property type="evidence" value="ECO:0007669"/>
    <property type="project" value="InterPro"/>
</dbReference>
<dbReference type="Gene3D" id="3.30.428.10">
    <property type="entry name" value="HIT-like"/>
    <property type="match status" value="1"/>
</dbReference>
<reference evidence="3 4" key="1">
    <citation type="submission" date="2021-05" db="EMBL/GenBank/DDBJ databases">
        <title>The draft genome of Geobacter pelophilus DSM 12255.</title>
        <authorList>
            <person name="Xu Z."/>
            <person name="Masuda Y."/>
            <person name="Itoh H."/>
            <person name="Senoo K."/>
        </authorList>
    </citation>
    <scope>NUCLEOTIDE SEQUENCE [LARGE SCALE GENOMIC DNA]</scope>
    <source>
        <strain evidence="3 4">DSM 12255</strain>
    </source>
</reference>
<dbReference type="InterPro" id="IPR026026">
    <property type="entry name" value="HIT_Hint"/>
</dbReference>
<proteinExistence type="predicted"/>
<dbReference type="SUPFAM" id="SSF54197">
    <property type="entry name" value="HIT-like"/>
    <property type="match status" value="1"/>
</dbReference>
<keyword evidence="4" id="KW-1185">Reference proteome</keyword>
<dbReference type="Proteomes" id="UP000811899">
    <property type="component" value="Unassembled WGS sequence"/>
</dbReference>
<name>A0AAW4L5K6_9BACT</name>
<evidence type="ECO:0000313" key="3">
    <source>
        <dbReference type="EMBL" id="MBT0665447.1"/>
    </source>
</evidence>
<comment type="caution">
    <text evidence="3">The sequence shown here is derived from an EMBL/GenBank/DDBJ whole genome shotgun (WGS) entry which is preliminary data.</text>
</comment>
<protein>
    <submittedName>
        <fullName evidence="3">HIT family protein</fullName>
    </submittedName>
</protein>
<evidence type="ECO:0000259" key="2">
    <source>
        <dbReference type="PROSITE" id="PS51084"/>
    </source>
</evidence>
<organism evidence="3 4">
    <name type="scientific">Geoanaerobacter pelophilus</name>
    <dbReference type="NCBI Taxonomy" id="60036"/>
    <lineage>
        <taxon>Bacteria</taxon>
        <taxon>Pseudomonadati</taxon>
        <taxon>Thermodesulfobacteriota</taxon>
        <taxon>Desulfuromonadia</taxon>
        <taxon>Geobacterales</taxon>
        <taxon>Geobacteraceae</taxon>
        <taxon>Geoanaerobacter</taxon>
    </lineage>
</organism>
<dbReference type="PANTHER" id="PTHR46648">
    <property type="entry name" value="HIT FAMILY PROTEIN 1"/>
    <property type="match status" value="1"/>
</dbReference>
<dbReference type="GO" id="GO:0009117">
    <property type="term" value="P:nucleotide metabolic process"/>
    <property type="evidence" value="ECO:0007669"/>
    <property type="project" value="TreeGrafter"/>
</dbReference>
<dbReference type="PROSITE" id="PS51084">
    <property type="entry name" value="HIT_2"/>
    <property type="match status" value="1"/>
</dbReference>
<gene>
    <name evidence="3" type="ORF">KI809_14155</name>
</gene>
<evidence type="ECO:0000313" key="4">
    <source>
        <dbReference type="Proteomes" id="UP000811899"/>
    </source>
</evidence>
<feature type="domain" description="HIT" evidence="2">
    <location>
        <begin position="5"/>
        <end position="106"/>
    </location>
</feature>
<dbReference type="InterPro" id="IPR036265">
    <property type="entry name" value="HIT-like_sf"/>
</dbReference>
<dbReference type="PIRSF" id="PIRSF000714">
    <property type="entry name" value="HIT"/>
    <property type="match status" value="1"/>
</dbReference>
<dbReference type="InterPro" id="IPR001310">
    <property type="entry name" value="Histidine_triad_HIT"/>
</dbReference>
<dbReference type="EMBL" id="JAHCVJ010000005">
    <property type="protein sequence ID" value="MBT0665447.1"/>
    <property type="molecule type" value="Genomic_DNA"/>
</dbReference>
<evidence type="ECO:0000256" key="1">
    <source>
        <dbReference type="PROSITE-ProRule" id="PRU00464"/>
    </source>
</evidence>
<dbReference type="AlphaFoldDB" id="A0AAW4L5K6"/>
<dbReference type="PANTHER" id="PTHR46648:SF1">
    <property type="entry name" value="ADENOSINE 5'-MONOPHOSPHORAMIDASE HNT1"/>
    <property type="match status" value="1"/>
</dbReference>
<accession>A0AAW4L5K6</accession>
<dbReference type="InterPro" id="IPR011146">
    <property type="entry name" value="HIT-like"/>
</dbReference>
<dbReference type="RefSeq" id="WP_214172209.1">
    <property type="nucleotide sequence ID" value="NZ_JAHCVJ010000005.1"/>
</dbReference>